<keyword evidence="8" id="KW-1185">Reference proteome</keyword>
<dbReference type="PANTHER" id="PTHR45348">
    <property type="entry name" value="HYPOTHETICAL OXIDOREDUCTASE (EUROFUNG)"/>
    <property type="match status" value="1"/>
</dbReference>
<sequence>MSSSIPKTQKALKCFGPKNAKVVTDATVPEHPEAYLLVKVDSIALNPTDWKHIDLIAKPDYHHTVGCDYAGTVVSVGSKVNKKFKTGDRVAGFAHGSKHEDPESGCFAEYAKLKGDIQAHVPQNINFEEAASWPTGINTAGQGMYGPDGLGLPWPNEPAKERFPVLIYGASTNTGLWAIQYAKLSGLRVIATCSEKNFEAVKELGADEVFDYRDEKCGEKIREATNDQLKYAFDCVSEGSSMEICAKALSSKGSGAQYNSLLPVEFPRKDVKTSFTIGYSVNGEEFTFFGNHVPAKPGDFDFGKSWWDLAEKLLAEGKIKAPATTIREGGLQGVLDGFEDMKNGRISRQKLVYRIADTA</sequence>
<dbReference type="Gene3D" id="3.90.180.10">
    <property type="entry name" value="Medium-chain alcohol dehydrogenases, catalytic domain"/>
    <property type="match status" value="1"/>
</dbReference>
<comment type="similarity">
    <text evidence="1">Belongs to the zinc-containing alcohol dehydrogenase family.</text>
</comment>
<dbReference type="SMART" id="SM00829">
    <property type="entry name" value="PKS_ER"/>
    <property type="match status" value="1"/>
</dbReference>
<organism evidence="5 7">
    <name type="scientific">Cercospora beticola</name>
    <name type="common">Sugarbeet leaf spot fungus</name>
    <dbReference type="NCBI Taxonomy" id="122368"/>
    <lineage>
        <taxon>Eukaryota</taxon>
        <taxon>Fungi</taxon>
        <taxon>Dikarya</taxon>
        <taxon>Ascomycota</taxon>
        <taxon>Pezizomycotina</taxon>
        <taxon>Dothideomycetes</taxon>
        <taxon>Dothideomycetidae</taxon>
        <taxon>Mycosphaerellales</taxon>
        <taxon>Mycosphaerellaceae</taxon>
        <taxon>Cercospora</taxon>
    </lineage>
</organism>
<dbReference type="PANTHER" id="PTHR45348:SF2">
    <property type="entry name" value="ZINC-TYPE ALCOHOL DEHYDROGENASE-LIKE PROTEIN C2E1P3.01"/>
    <property type="match status" value="1"/>
</dbReference>
<dbReference type="InterPro" id="IPR020843">
    <property type="entry name" value="ER"/>
</dbReference>
<evidence type="ECO:0000256" key="2">
    <source>
        <dbReference type="ARBA" id="ARBA00011245"/>
    </source>
</evidence>
<dbReference type="InterPro" id="IPR011032">
    <property type="entry name" value="GroES-like_sf"/>
</dbReference>
<evidence type="ECO:0000259" key="4">
    <source>
        <dbReference type="SMART" id="SM00829"/>
    </source>
</evidence>
<name>A0A2G5HA94_CERBT</name>
<dbReference type="AlphaFoldDB" id="A0A2G5HA94"/>
<evidence type="ECO:0000256" key="3">
    <source>
        <dbReference type="ARBA" id="ARBA00023002"/>
    </source>
</evidence>
<dbReference type="EMBL" id="LKMD01000108">
    <property type="protein sequence ID" value="PIA89152.1"/>
    <property type="molecule type" value="Genomic_DNA"/>
</dbReference>
<dbReference type="SUPFAM" id="SSF50129">
    <property type="entry name" value="GroES-like"/>
    <property type="match status" value="1"/>
</dbReference>
<accession>A0A2G5HA94</accession>
<dbReference type="OrthoDB" id="48317at2759"/>
<dbReference type="Pfam" id="PF08240">
    <property type="entry name" value="ADH_N"/>
    <property type="match status" value="1"/>
</dbReference>
<reference evidence="5 7" key="1">
    <citation type="submission" date="2015-10" db="EMBL/GenBank/DDBJ databases">
        <title>The cercosporin biosynthetic gene cluster was horizontally transferred to several fungal lineages and shown to be expanded in Cercospora beticola based on microsynteny with recipient genomes.</title>
        <authorList>
            <person name="De Jonge R."/>
            <person name="Ebert M.K."/>
            <person name="Suttle J.C."/>
            <person name="Jurick Ii W.M."/>
            <person name="Secor G.A."/>
            <person name="Thomma B.P."/>
            <person name="Van De Peer Y."/>
            <person name="Bolton M.D."/>
        </authorList>
    </citation>
    <scope>NUCLEOTIDE SEQUENCE [LARGE SCALE GENOMIC DNA]</scope>
    <source>
        <strain evidence="5 7">09-40</strain>
    </source>
</reference>
<evidence type="ECO:0000256" key="1">
    <source>
        <dbReference type="ARBA" id="ARBA00008072"/>
    </source>
</evidence>
<dbReference type="InterPro" id="IPR013154">
    <property type="entry name" value="ADH-like_N"/>
</dbReference>
<reference evidence="6 8" key="2">
    <citation type="submission" date="2023-09" db="EMBL/GenBank/DDBJ databases">
        <title>Complete-Gapless Cercospora beticola genome.</title>
        <authorList>
            <person name="Wyatt N.A."/>
            <person name="Spanner R.E."/>
            <person name="Bolton M.D."/>
        </authorList>
    </citation>
    <scope>NUCLEOTIDE SEQUENCE [LARGE SCALE GENOMIC DNA]</scope>
    <source>
        <strain evidence="6">Cb09-40</strain>
    </source>
</reference>
<evidence type="ECO:0000313" key="7">
    <source>
        <dbReference type="Proteomes" id="UP000230605"/>
    </source>
</evidence>
<evidence type="ECO:0000313" key="6">
    <source>
        <dbReference type="EMBL" id="WPB03161.1"/>
    </source>
</evidence>
<dbReference type="Proteomes" id="UP000230605">
    <property type="component" value="Chromosome 5"/>
</dbReference>
<keyword evidence="3" id="KW-0560">Oxidoreductase</keyword>
<feature type="domain" description="Enoyl reductase (ER)" evidence="4">
    <location>
        <begin position="16"/>
        <end position="346"/>
    </location>
</feature>
<dbReference type="Pfam" id="PF00107">
    <property type="entry name" value="ADH_zinc_N"/>
    <property type="match status" value="1"/>
</dbReference>
<dbReference type="CDD" id="cd08249">
    <property type="entry name" value="enoyl_reductase_like"/>
    <property type="match status" value="1"/>
</dbReference>
<dbReference type="GO" id="GO:0016651">
    <property type="term" value="F:oxidoreductase activity, acting on NAD(P)H"/>
    <property type="evidence" value="ECO:0007669"/>
    <property type="project" value="InterPro"/>
</dbReference>
<dbReference type="InterPro" id="IPR036291">
    <property type="entry name" value="NAD(P)-bd_dom_sf"/>
</dbReference>
<dbReference type="InterPro" id="IPR047122">
    <property type="entry name" value="Trans-enoyl_RdTase-like"/>
</dbReference>
<protein>
    <submittedName>
        <fullName evidence="5">Protein TOXD</fullName>
    </submittedName>
</protein>
<dbReference type="InterPro" id="IPR013149">
    <property type="entry name" value="ADH-like_C"/>
</dbReference>
<gene>
    <name evidence="5" type="ORF">CB0940_07229</name>
    <name evidence="6" type="ORF">RHO25_007798</name>
</gene>
<dbReference type="EMBL" id="CP134188">
    <property type="protein sequence ID" value="WPB03161.1"/>
    <property type="molecule type" value="Genomic_DNA"/>
</dbReference>
<proteinExistence type="inferred from homology"/>
<dbReference type="Proteomes" id="UP001302367">
    <property type="component" value="Chromosome 5"/>
</dbReference>
<dbReference type="SUPFAM" id="SSF51735">
    <property type="entry name" value="NAD(P)-binding Rossmann-fold domains"/>
    <property type="match status" value="1"/>
</dbReference>
<dbReference type="Gene3D" id="3.40.50.720">
    <property type="entry name" value="NAD(P)-binding Rossmann-like Domain"/>
    <property type="match status" value="1"/>
</dbReference>
<evidence type="ECO:0000313" key="8">
    <source>
        <dbReference type="Proteomes" id="UP001302367"/>
    </source>
</evidence>
<evidence type="ECO:0000313" key="5">
    <source>
        <dbReference type="EMBL" id="PIA89152.1"/>
    </source>
</evidence>
<comment type="subunit">
    <text evidence="2">Monomer.</text>
</comment>